<comment type="subcellular location">
    <subcellularLocation>
        <location evidence="1">Cell outer membrane</location>
    </subcellularLocation>
</comment>
<dbReference type="RefSeq" id="WP_190313957.1">
    <property type="nucleotide sequence ID" value="NZ_JACNYL010000002.1"/>
</dbReference>
<dbReference type="InterPro" id="IPR011990">
    <property type="entry name" value="TPR-like_helical_dom_sf"/>
</dbReference>
<comment type="caution">
    <text evidence="8">The sequence shown here is derived from an EMBL/GenBank/DDBJ whole genome shotgun (WGS) entry which is preliminary data.</text>
</comment>
<keyword evidence="3" id="KW-0732">Signal</keyword>
<dbReference type="InterPro" id="IPR012944">
    <property type="entry name" value="SusD_RagB_dom"/>
</dbReference>
<evidence type="ECO:0000256" key="3">
    <source>
        <dbReference type="ARBA" id="ARBA00022729"/>
    </source>
</evidence>
<dbReference type="PROSITE" id="PS51257">
    <property type="entry name" value="PROKAR_LIPOPROTEIN"/>
    <property type="match status" value="1"/>
</dbReference>
<protein>
    <submittedName>
        <fullName evidence="8">RagB/SusD family nutrient uptake outer membrane protein</fullName>
    </submittedName>
</protein>
<dbReference type="InterPro" id="IPR033985">
    <property type="entry name" value="SusD-like_N"/>
</dbReference>
<proteinExistence type="inferred from homology"/>
<reference evidence="8 9" key="1">
    <citation type="submission" date="2020-08" db="EMBL/GenBank/DDBJ databases">
        <title>Sphingobacterium sp. DN00404 isolated from aquaculture water.</title>
        <authorList>
            <person name="Zhang M."/>
        </authorList>
    </citation>
    <scope>NUCLEOTIDE SEQUENCE [LARGE SCALE GENOMIC DNA]</scope>
    <source>
        <strain evidence="8 9">KCTC 42746</strain>
    </source>
</reference>
<evidence type="ECO:0000313" key="9">
    <source>
        <dbReference type="Proteomes" id="UP000651112"/>
    </source>
</evidence>
<dbReference type="Gene3D" id="1.25.40.390">
    <property type="match status" value="1"/>
</dbReference>
<name>A0ABR7XSZ4_9SPHI</name>
<evidence type="ECO:0000256" key="1">
    <source>
        <dbReference type="ARBA" id="ARBA00004442"/>
    </source>
</evidence>
<feature type="domain" description="SusD-like N-terminal" evidence="7">
    <location>
        <begin position="23"/>
        <end position="207"/>
    </location>
</feature>
<dbReference type="Pfam" id="PF07980">
    <property type="entry name" value="SusD_RagB"/>
    <property type="match status" value="1"/>
</dbReference>
<evidence type="ECO:0000256" key="2">
    <source>
        <dbReference type="ARBA" id="ARBA00006275"/>
    </source>
</evidence>
<evidence type="ECO:0000256" key="5">
    <source>
        <dbReference type="ARBA" id="ARBA00023237"/>
    </source>
</evidence>
<accession>A0ABR7XSZ4</accession>
<evidence type="ECO:0000256" key="4">
    <source>
        <dbReference type="ARBA" id="ARBA00023136"/>
    </source>
</evidence>
<keyword evidence="5" id="KW-0998">Cell outer membrane</keyword>
<evidence type="ECO:0000313" key="8">
    <source>
        <dbReference type="EMBL" id="MBD1422277.1"/>
    </source>
</evidence>
<dbReference type="Pfam" id="PF14322">
    <property type="entry name" value="SusD-like_3"/>
    <property type="match status" value="1"/>
</dbReference>
<evidence type="ECO:0000259" key="6">
    <source>
        <dbReference type="Pfam" id="PF07980"/>
    </source>
</evidence>
<gene>
    <name evidence="8" type="ORF">H8B21_11910</name>
</gene>
<keyword evidence="4" id="KW-0472">Membrane</keyword>
<dbReference type="Proteomes" id="UP000651112">
    <property type="component" value="Unassembled WGS sequence"/>
</dbReference>
<evidence type="ECO:0000259" key="7">
    <source>
        <dbReference type="Pfam" id="PF14322"/>
    </source>
</evidence>
<sequence length="586" mass="66103">MKKIQKFILLFAGSVILASCDSDFLERYPQSEISPQVFFNTESDLELYTNSFYTYLPGNNIPTDDFSSDNVNVSGLDELVAGLRRVPSDAEAAGWTWSQLYNINYFLEHYDKPAIPEEARNHYGGIARFFRAYFYFEKVKRFGNVPWYGRSLNVGDPDLFKARDSRTLIIDSIKADLNFAINNVRSAKTPGRINKWAALALKSRVCLFEGTFRKYHTNLGLQSSADGLLQEAADAADLFIKTSPYKLAQGNPSTVYLNLFASETPNSDEYILTRLYGIDVNMSHPTNDIFTSATRGNPGLTKSLIDSYLLANGKPFSSLPNYDELPFWEEVKNRDPRLAQTIRTPGYRRIGAPATSAPLKPDYANALTGYQNIKFVSGVERGTASYTPLPIFRYAEVLLNYAEAMAELGKLTQPEANRSINLLRDRVGMPRISVEAVTTDPQLADLYNNVSDPLILEVRRERRVELAMEGFRYYDLMRWKQGRLLAETFYGAYFPGKGIFDLDGDGTDDIGIVDTRPSSPVSGVQYFILGSDRALSEGNKGNIIVHPNIEKVFVEGKDYLYPLPLNELILNKQLNQNPEWDDVERD</sequence>
<organism evidence="8 9">
    <name type="scientific">Sphingobacterium chuzhouense</name>
    <dbReference type="NCBI Taxonomy" id="1742264"/>
    <lineage>
        <taxon>Bacteria</taxon>
        <taxon>Pseudomonadati</taxon>
        <taxon>Bacteroidota</taxon>
        <taxon>Sphingobacteriia</taxon>
        <taxon>Sphingobacteriales</taxon>
        <taxon>Sphingobacteriaceae</taxon>
        <taxon>Sphingobacterium</taxon>
    </lineage>
</organism>
<dbReference type="SUPFAM" id="SSF48452">
    <property type="entry name" value="TPR-like"/>
    <property type="match status" value="1"/>
</dbReference>
<keyword evidence="9" id="KW-1185">Reference proteome</keyword>
<comment type="similarity">
    <text evidence="2">Belongs to the SusD family.</text>
</comment>
<feature type="domain" description="RagB/SusD" evidence="6">
    <location>
        <begin position="294"/>
        <end position="580"/>
    </location>
</feature>
<dbReference type="EMBL" id="JACNYL010000002">
    <property type="protein sequence ID" value="MBD1422277.1"/>
    <property type="molecule type" value="Genomic_DNA"/>
</dbReference>